<protein>
    <submittedName>
        <fullName evidence="4">Alkaline phosphatase</fullName>
    </submittedName>
</protein>
<dbReference type="InterPro" id="IPR018946">
    <property type="entry name" value="PhoD-like_MPP"/>
</dbReference>
<evidence type="ECO:0000313" key="5">
    <source>
        <dbReference type="Proteomes" id="UP000278422"/>
    </source>
</evidence>
<dbReference type="Pfam" id="PF09423">
    <property type="entry name" value="PhoD"/>
    <property type="match status" value="1"/>
</dbReference>
<keyword evidence="5" id="KW-1185">Reference proteome</keyword>
<dbReference type="InterPro" id="IPR032093">
    <property type="entry name" value="PhoD_N"/>
</dbReference>
<sequence length="606" mass="64296">MTDQTPSSATAPTTGSAPAATTTSAASAAVTGPTETTDTTDTTAPTTVTSTASATGPASTPPTTAPSPVRHLTRRALLTGLGAGAGLVAAAGTAQALGLPLGSLAGSSVGSSVGSSRGPAAGLLPDRPSVTHGVASGDVSADGALIWARADRPARMIVETSADPSFSRTRVFRGRDVLGPDSDGTGRLRVAGLRPGRDRDVHYRVILEDAETGLRSDPVTGVFRTAPTAPSTVRIHWSGDVAGQGFGINPDVGGMFCWSTMADRSPDLFIHSGDTVYADGPIGDSTTLPDGRVWRNVTTEAKSAVAQTLDQFRGQHAYNLLDDNYRRFNSRVAQVVQWDDHETVNNWYPGEVLDNPAYTVRDVDTLAARGFQAFHEWQPLDRRRAVDGRVYRRIAYGPLVDVFVLDMRSYKDANPLTSPTATAPGHILGDAQTEWLIREVNASTATWKLIANDLPLGIVVPDGESDREGVANGGPGAPVGREAEIGRVLSGIRDVPNVVWLTADVHYTAAHHYSPDRAAFQDFSPFWEFVSGPLNAGGFGPNDMDPTFGPEVVYVHAPGKDHANSSPLDDFQHFGEIEVDGDSRELTVRLFTTRGTELWGTTLRPR</sequence>
<dbReference type="InterPro" id="IPR052900">
    <property type="entry name" value="Phospholipid_Metab_Enz"/>
</dbReference>
<feature type="domain" description="PhoD-like phosphatase metallophosphatase" evidence="2">
    <location>
        <begin position="241"/>
        <end position="590"/>
    </location>
</feature>
<proteinExistence type="predicted"/>
<dbReference type="PROSITE" id="PS51318">
    <property type="entry name" value="TAT"/>
    <property type="match status" value="1"/>
</dbReference>
<dbReference type="InterPro" id="IPR029052">
    <property type="entry name" value="Metallo-depent_PP-like"/>
</dbReference>
<evidence type="ECO:0000313" key="4">
    <source>
        <dbReference type="EMBL" id="RRQ03147.1"/>
    </source>
</evidence>
<dbReference type="Pfam" id="PF16655">
    <property type="entry name" value="PhoD_N"/>
    <property type="match status" value="1"/>
</dbReference>
<dbReference type="Gene3D" id="2.60.40.380">
    <property type="entry name" value="Purple acid phosphatase-like, N-terminal"/>
    <property type="match status" value="1"/>
</dbReference>
<dbReference type="Gene3D" id="3.60.21.70">
    <property type="entry name" value="PhoD-like phosphatase"/>
    <property type="match status" value="1"/>
</dbReference>
<feature type="domain" description="Phospholipase D N-terminal" evidence="3">
    <location>
        <begin position="132"/>
        <end position="225"/>
    </location>
</feature>
<dbReference type="PANTHER" id="PTHR43606:SF1">
    <property type="entry name" value="PHOD-LIKE PHOSPHATASE METALLOPHOSPHATASE DOMAIN-CONTAINING PROTEIN"/>
    <property type="match status" value="1"/>
</dbReference>
<accession>A0A3R8QH54</accession>
<dbReference type="InterPro" id="IPR006311">
    <property type="entry name" value="TAT_signal"/>
</dbReference>
<dbReference type="RefSeq" id="WP_125174169.1">
    <property type="nucleotide sequence ID" value="NZ_JBHYBM010000122.1"/>
</dbReference>
<organism evidence="4 5">
    <name type="scientific">Corynebacterium bovis</name>
    <dbReference type="NCBI Taxonomy" id="36808"/>
    <lineage>
        <taxon>Bacteria</taxon>
        <taxon>Bacillati</taxon>
        <taxon>Actinomycetota</taxon>
        <taxon>Actinomycetes</taxon>
        <taxon>Mycobacteriales</taxon>
        <taxon>Corynebacteriaceae</taxon>
        <taxon>Corynebacterium</taxon>
    </lineage>
</organism>
<dbReference type="AlphaFoldDB" id="A0A3R8QH54"/>
<evidence type="ECO:0000259" key="3">
    <source>
        <dbReference type="Pfam" id="PF16655"/>
    </source>
</evidence>
<comment type="caution">
    <text evidence="4">The sequence shown here is derived from an EMBL/GenBank/DDBJ whole genome shotgun (WGS) entry which is preliminary data.</text>
</comment>
<feature type="region of interest" description="Disordered" evidence="1">
    <location>
        <begin position="1"/>
        <end position="69"/>
    </location>
</feature>
<evidence type="ECO:0000256" key="1">
    <source>
        <dbReference type="SAM" id="MobiDB-lite"/>
    </source>
</evidence>
<gene>
    <name evidence="4" type="ORF">CXF42_08060</name>
</gene>
<dbReference type="InterPro" id="IPR038607">
    <property type="entry name" value="PhoD-like_sf"/>
</dbReference>
<evidence type="ECO:0000259" key="2">
    <source>
        <dbReference type="Pfam" id="PF09423"/>
    </source>
</evidence>
<reference evidence="4 5" key="1">
    <citation type="submission" date="2018-01" db="EMBL/GenBank/DDBJ databases">
        <title>Twenty Corynebacterium bovis Genomes.</title>
        <authorList>
            <person name="Gulvik C.A."/>
        </authorList>
    </citation>
    <scope>NUCLEOTIDE SEQUENCE [LARGE SCALE GENOMIC DNA]</scope>
    <source>
        <strain evidence="4 5">16-2004</strain>
    </source>
</reference>
<feature type="region of interest" description="Disordered" evidence="1">
    <location>
        <begin position="107"/>
        <end position="129"/>
    </location>
</feature>
<feature type="compositionally biased region" description="Low complexity" evidence="1">
    <location>
        <begin position="1"/>
        <end position="58"/>
    </location>
</feature>
<dbReference type="Proteomes" id="UP000278422">
    <property type="component" value="Unassembled WGS sequence"/>
</dbReference>
<name>A0A3R8QH54_9CORY</name>
<dbReference type="SUPFAM" id="SSF56300">
    <property type="entry name" value="Metallo-dependent phosphatases"/>
    <property type="match status" value="1"/>
</dbReference>
<feature type="compositionally biased region" description="Low complexity" evidence="1">
    <location>
        <begin position="107"/>
        <end position="122"/>
    </location>
</feature>
<dbReference type="PANTHER" id="PTHR43606">
    <property type="entry name" value="PHOSPHATASE, PUTATIVE (AFU_ORTHOLOGUE AFUA_6G08710)-RELATED"/>
    <property type="match status" value="1"/>
</dbReference>
<dbReference type="EMBL" id="PQNQ01000023">
    <property type="protein sequence ID" value="RRQ03147.1"/>
    <property type="molecule type" value="Genomic_DNA"/>
</dbReference>